<dbReference type="GeneID" id="94833902"/>
<evidence type="ECO:0000256" key="5">
    <source>
        <dbReference type="ARBA" id="ARBA00023211"/>
    </source>
</evidence>
<comment type="similarity">
    <text evidence="8">Belongs to the PPP phosphatase family.</text>
</comment>
<evidence type="ECO:0000313" key="11">
    <source>
        <dbReference type="Proteomes" id="UP000179807"/>
    </source>
</evidence>
<proteinExistence type="inferred from homology"/>
<evidence type="ECO:0000259" key="9">
    <source>
        <dbReference type="PROSITE" id="PS00125"/>
    </source>
</evidence>
<dbReference type="EC" id="3.1.3.16" evidence="8"/>
<dbReference type="CDD" id="cd00144">
    <property type="entry name" value="MPP_PPP_family"/>
    <property type="match status" value="1"/>
</dbReference>
<dbReference type="GO" id="GO:0004722">
    <property type="term" value="F:protein serine/threonine phosphatase activity"/>
    <property type="evidence" value="ECO:0007669"/>
    <property type="project" value="UniProtKB-EC"/>
</dbReference>
<feature type="domain" description="Serine/threonine specific protein phosphatases" evidence="9">
    <location>
        <begin position="131"/>
        <end position="136"/>
    </location>
</feature>
<accession>A0A1J4KUG9</accession>
<evidence type="ECO:0000256" key="4">
    <source>
        <dbReference type="ARBA" id="ARBA00022912"/>
    </source>
</evidence>
<evidence type="ECO:0000256" key="6">
    <source>
        <dbReference type="ARBA" id="ARBA00047761"/>
    </source>
</evidence>
<keyword evidence="11" id="KW-1185">Reference proteome</keyword>
<gene>
    <name evidence="10" type="ORF">TRFO_16800</name>
</gene>
<reference evidence="10" key="1">
    <citation type="submission" date="2016-10" db="EMBL/GenBank/DDBJ databases">
        <authorList>
            <person name="Benchimol M."/>
            <person name="Almeida L.G."/>
            <person name="Vasconcelos A.T."/>
            <person name="Perreira-Neves A."/>
            <person name="Rosa I.A."/>
            <person name="Tasca T."/>
            <person name="Bogo M.R."/>
            <person name="de Souza W."/>
        </authorList>
    </citation>
    <scope>NUCLEOTIDE SEQUENCE [LARGE SCALE GENOMIC DNA]</scope>
    <source>
        <strain evidence="10">K</strain>
    </source>
</reference>
<dbReference type="Pfam" id="PF00149">
    <property type="entry name" value="Metallophos"/>
    <property type="match status" value="1"/>
</dbReference>
<organism evidence="10 11">
    <name type="scientific">Tritrichomonas foetus</name>
    <dbReference type="NCBI Taxonomy" id="1144522"/>
    <lineage>
        <taxon>Eukaryota</taxon>
        <taxon>Metamonada</taxon>
        <taxon>Parabasalia</taxon>
        <taxon>Tritrichomonadida</taxon>
        <taxon>Tritrichomonadidae</taxon>
        <taxon>Tritrichomonas</taxon>
    </lineage>
</organism>
<keyword evidence="5" id="KW-0464">Manganese</keyword>
<keyword evidence="2" id="KW-0479">Metal-binding</keyword>
<comment type="caution">
    <text evidence="10">The sequence shown here is derived from an EMBL/GenBank/DDBJ whole genome shotgun (WGS) entry which is preliminary data.</text>
</comment>
<dbReference type="InterPro" id="IPR004843">
    <property type="entry name" value="Calcineurin-like_PHP"/>
</dbReference>
<dbReference type="InterPro" id="IPR006186">
    <property type="entry name" value="Ser/Thr-sp_prot-phosphatase"/>
</dbReference>
<keyword evidence="4" id="KW-0904">Protein phosphatase</keyword>
<evidence type="ECO:0000256" key="8">
    <source>
        <dbReference type="RuleBase" id="RU004273"/>
    </source>
</evidence>
<dbReference type="SUPFAM" id="SSF56300">
    <property type="entry name" value="Metallo-dependent phosphatases"/>
    <property type="match status" value="1"/>
</dbReference>
<protein>
    <recommendedName>
        <fullName evidence="8">Serine/threonine-protein phosphatase</fullName>
        <ecNumber evidence="8">3.1.3.16</ecNumber>
    </recommendedName>
</protein>
<dbReference type="InterPro" id="IPR050341">
    <property type="entry name" value="PP1_catalytic_subunit"/>
</dbReference>
<dbReference type="GO" id="GO:0046872">
    <property type="term" value="F:metal ion binding"/>
    <property type="evidence" value="ECO:0007669"/>
    <property type="project" value="UniProtKB-KW"/>
</dbReference>
<dbReference type="SMART" id="SM00156">
    <property type="entry name" value="PP2Ac"/>
    <property type="match status" value="1"/>
</dbReference>
<dbReference type="GO" id="GO:0005737">
    <property type="term" value="C:cytoplasm"/>
    <property type="evidence" value="ECO:0007669"/>
    <property type="project" value="TreeGrafter"/>
</dbReference>
<dbReference type="Proteomes" id="UP000179807">
    <property type="component" value="Unassembled WGS sequence"/>
</dbReference>
<comment type="cofactor">
    <cofactor evidence="1">
        <name>Mn(2+)</name>
        <dbReference type="ChEBI" id="CHEBI:29035"/>
    </cofactor>
</comment>
<evidence type="ECO:0000256" key="7">
    <source>
        <dbReference type="ARBA" id="ARBA00048336"/>
    </source>
</evidence>
<dbReference type="AlphaFoldDB" id="A0A1J4KUG9"/>
<dbReference type="PANTHER" id="PTHR11668:SF300">
    <property type="entry name" value="SERINE_THREONINE-PROTEIN PHOSPHATASE"/>
    <property type="match status" value="1"/>
</dbReference>
<dbReference type="InterPro" id="IPR029052">
    <property type="entry name" value="Metallo-depent_PP-like"/>
</dbReference>
<evidence type="ECO:0000256" key="1">
    <source>
        <dbReference type="ARBA" id="ARBA00001936"/>
    </source>
</evidence>
<evidence type="ECO:0000313" key="10">
    <source>
        <dbReference type="EMBL" id="OHT13141.1"/>
    </source>
</evidence>
<dbReference type="PANTHER" id="PTHR11668">
    <property type="entry name" value="SERINE/THREONINE PROTEIN PHOSPHATASE"/>
    <property type="match status" value="1"/>
</dbReference>
<dbReference type="RefSeq" id="XP_068366277.1">
    <property type="nucleotide sequence ID" value="XM_068499198.1"/>
</dbReference>
<evidence type="ECO:0000256" key="3">
    <source>
        <dbReference type="ARBA" id="ARBA00022801"/>
    </source>
</evidence>
<dbReference type="VEuPathDB" id="TrichDB:TRFO_16800"/>
<dbReference type="EMBL" id="MLAK01000547">
    <property type="protein sequence ID" value="OHT13141.1"/>
    <property type="molecule type" value="Genomic_DNA"/>
</dbReference>
<sequence length="431" mass="48541">MSFGAATILKAYNPYISELTFKEIVELGIINHIPCFGEKIIFALCDEVFDEIKKSEPVIHLESPTYSSFYVIGDIHGNLHDLIRIINEIPNFYETKILFLGDYVDRGSYSLDVVCLLFALKVKYPNSIYLLRGNHEFEDTNSVYGFQDECLERYECGEEIYQRINEIFNYLPIAAVIGEVIFAVHGGISPLLNTMEDIEKIEFPLTNCDNELISDLMWSDPDPNKYGFLVSKRGRGKTFGFSAVKSFFKVTHFKKIIRAHQCMQHGIGSLYKGKLLTVFSTSYYTSEENCAAYLEINKKCELKPHKLNPYRYVPRSNALYFMAVEVTSNIRRLNSIAMNLQLPNLDIVGASAVTFAEATAKSQKSSRGLPSLYKSQTSTRFKLKNSSPSKGILAPTVGPASKNLLMELGVSPPSQAMSFQCAVSDILENEI</sequence>
<dbReference type="PRINTS" id="PR00114">
    <property type="entry name" value="STPHPHTASE"/>
</dbReference>
<keyword evidence="3 8" id="KW-0378">Hydrolase</keyword>
<comment type="catalytic activity">
    <reaction evidence="6">
        <text>O-phospho-L-seryl-[protein] + H2O = L-seryl-[protein] + phosphate</text>
        <dbReference type="Rhea" id="RHEA:20629"/>
        <dbReference type="Rhea" id="RHEA-COMP:9863"/>
        <dbReference type="Rhea" id="RHEA-COMP:11604"/>
        <dbReference type="ChEBI" id="CHEBI:15377"/>
        <dbReference type="ChEBI" id="CHEBI:29999"/>
        <dbReference type="ChEBI" id="CHEBI:43474"/>
        <dbReference type="ChEBI" id="CHEBI:83421"/>
        <dbReference type="EC" id="3.1.3.16"/>
    </reaction>
</comment>
<dbReference type="PROSITE" id="PS00125">
    <property type="entry name" value="SER_THR_PHOSPHATASE"/>
    <property type="match status" value="1"/>
</dbReference>
<dbReference type="Gene3D" id="3.60.21.10">
    <property type="match status" value="1"/>
</dbReference>
<name>A0A1J4KUG9_9EUKA</name>
<dbReference type="GO" id="GO:0005634">
    <property type="term" value="C:nucleus"/>
    <property type="evidence" value="ECO:0007669"/>
    <property type="project" value="TreeGrafter"/>
</dbReference>
<comment type="catalytic activity">
    <reaction evidence="7 8">
        <text>O-phospho-L-threonyl-[protein] + H2O = L-threonyl-[protein] + phosphate</text>
        <dbReference type="Rhea" id="RHEA:47004"/>
        <dbReference type="Rhea" id="RHEA-COMP:11060"/>
        <dbReference type="Rhea" id="RHEA-COMP:11605"/>
        <dbReference type="ChEBI" id="CHEBI:15377"/>
        <dbReference type="ChEBI" id="CHEBI:30013"/>
        <dbReference type="ChEBI" id="CHEBI:43474"/>
        <dbReference type="ChEBI" id="CHEBI:61977"/>
        <dbReference type="EC" id="3.1.3.16"/>
    </reaction>
</comment>
<evidence type="ECO:0000256" key="2">
    <source>
        <dbReference type="ARBA" id="ARBA00022723"/>
    </source>
</evidence>